<protein>
    <recommendedName>
        <fullName evidence="2">Peptidylprolyl isomerase</fullName>
    </recommendedName>
</protein>
<dbReference type="EMBL" id="HBFR01006483">
    <property type="protein sequence ID" value="CAD8877478.1"/>
    <property type="molecule type" value="Transcribed_RNA"/>
</dbReference>
<dbReference type="GO" id="GO:0044183">
    <property type="term" value="F:protein folding chaperone"/>
    <property type="evidence" value="ECO:0007669"/>
    <property type="project" value="TreeGrafter"/>
</dbReference>
<dbReference type="GO" id="GO:0012505">
    <property type="term" value="C:endomembrane system"/>
    <property type="evidence" value="ECO:0007669"/>
    <property type="project" value="TreeGrafter"/>
</dbReference>
<dbReference type="InterPro" id="IPR019734">
    <property type="entry name" value="TPR_rpt"/>
</dbReference>
<reference evidence="1" key="1">
    <citation type="submission" date="2021-01" db="EMBL/GenBank/DDBJ databases">
        <authorList>
            <person name="Corre E."/>
            <person name="Pelletier E."/>
            <person name="Niang G."/>
            <person name="Scheremetjew M."/>
            <person name="Finn R."/>
            <person name="Kale V."/>
            <person name="Holt S."/>
            <person name="Cochrane G."/>
            <person name="Meng A."/>
            <person name="Brown T."/>
            <person name="Cohen L."/>
        </authorList>
    </citation>
    <scope>NUCLEOTIDE SEQUENCE</scope>
    <source>
        <strain evidence="1">308</strain>
    </source>
</reference>
<dbReference type="InterPro" id="IPR011990">
    <property type="entry name" value="TPR-like_helical_dom_sf"/>
</dbReference>
<dbReference type="SMART" id="SM00028">
    <property type="entry name" value="TPR"/>
    <property type="match status" value="2"/>
</dbReference>
<dbReference type="GO" id="GO:0016020">
    <property type="term" value="C:membrane"/>
    <property type="evidence" value="ECO:0007669"/>
    <property type="project" value="TreeGrafter"/>
</dbReference>
<dbReference type="InterPro" id="IPR050754">
    <property type="entry name" value="FKBP4/5/8-like"/>
</dbReference>
<dbReference type="Gene3D" id="1.25.40.10">
    <property type="entry name" value="Tetratricopeptide repeat domain"/>
    <property type="match status" value="1"/>
</dbReference>
<gene>
    <name evidence="1" type="ORF">CHYS00102_LOCUS4662</name>
</gene>
<evidence type="ECO:0000313" key="1">
    <source>
        <dbReference type="EMBL" id="CAD8877478.1"/>
    </source>
</evidence>
<dbReference type="SUPFAM" id="SSF48452">
    <property type="entry name" value="TPR-like"/>
    <property type="match status" value="1"/>
</dbReference>
<organism evidence="1">
    <name type="scientific">Corethron hystrix</name>
    <dbReference type="NCBI Taxonomy" id="216773"/>
    <lineage>
        <taxon>Eukaryota</taxon>
        <taxon>Sar</taxon>
        <taxon>Stramenopiles</taxon>
        <taxon>Ochrophyta</taxon>
        <taxon>Bacillariophyta</taxon>
        <taxon>Coscinodiscophyceae</taxon>
        <taxon>Corethrophycidae</taxon>
        <taxon>Corethrales</taxon>
        <taxon>Corethraceae</taxon>
        <taxon>Corethron</taxon>
    </lineage>
</organism>
<name>A0A7S1B7L9_9STRA</name>
<dbReference type="PANTHER" id="PTHR46512:SF1">
    <property type="entry name" value="PEPTIDYLPROLYL ISOMERASE"/>
    <property type="match status" value="1"/>
</dbReference>
<dbReference type="AlphaFoldDB" id="A0A7S1B7L9"/>
<accession>A0A7S1B7L9</accession>
<proteinExistence type="predicted"/>
<sequence>MEAKSTVDNDLTIDVDRMASTDSLSEQVSKENWTDLLGKHIQLRRLSSEVKPKKSSPPQPEAQIGDVIQLRYEEIPKKKTSDPTVENKSLSEPLTIVFGQNDVPPAVEMALKFLSVDAYPTRGIVRCDLKYAWKNPGVFSQKKELSSEDRVLEYFVHIVKIVRSPNLETDIAQAVQVAYSKKRSGNSCYRSGMFQHAIGMYRNAAKACEVIVDNANTVDDRQKSKIKEKMEYDMIIAKAQNIYVDCHNNIALSYTHLKQFRDAIKACDLALIMDPKNSRSKLRKIKVLIGLADYNDADLMLKEMESSDEVEVKDELKRLEMLLVRERKKYSARKKELMGRMSKGLKGSQSNGWKSHIVQDSVAGDGKEVEAEHISLWDDFVIRLKNIFFGVLVCLLLCREASFIVHLMSSSLSFPKGHREAKESHLLYNDGQGDELHYDSSDYGF</sequence>
<dbReference type="GO" id="GO:0005740">
    <property type="term" value="C:mitochondrial envelope"/>
    <property type="evidence" value="ECO:0007669"/>
    <property type="project" value="TreeGrafter"/>
</dbReference>
<evidence type="ECO:0008006" key="2">
    <source>
        <dbReference type="Google" id="ProtNLM"/>
    </source>
</evidence>
<dbReference type="PANTHER" id="PTHR46512">
    <property type="entry name" value="PEPTIDYLPROLYL ISOMERASE"/>
    <property type="match status" value="1"/>
</dbReference>
<dbReference type="GO" id="GO:0005829">
    <property type="term" value="C:cytosol"/>
    <property type="evidence" value="ECO:0007669"/>
    <property type="project" value="TreeGrafter"/>
</dbReference>